<organism evidence="6 7">
    <name type="scientific">Malassezia sympodialis (strain ATCC 42132)</name>
    <name type="common">Atopic eczema-associated yeast</name>
    <dbReference type="NCBI Taxonomy" id="1230383"/>
    <lineage>
        <taxon>Eukaryota</taxon>
        <taxon>Fungi</taxon>
        <taxon>Dikarya</taxon>
        <taxon>Basidiomycota</taxon>
        <taxon>Ustilaginomycotina</taxon>
        <taxon>Malasseziomycetes</taxon>
        <taxon>Malasseziales</taxon>
        <taxon>Malasseziaceae</taxon>
        <taxon>Malassezia</taxon>
    </lineage>
</organism>
<evidence type="ECO:0000256" key="5">
    <source>
        <dbReference type="SAM" id="MobiDB-lite"/>
    </source>
</evidence>
<dbReference type="HOGENOM" id="CLU_436225_0_0_1"/>
<evidence type="ECO:0000256" key="4">
    <source>
        <dbReference type="ARBA" id="ARBA00022833"/>
    </source>
</evidence>
<keyword evidence="7" id="KW-1185">Reference proteome</keyword>
<dbReference type="EMBL" id="LT671821">
    <property type="protein sequence ID" value="SHO76457.1"/>
    <property type="molecule type" value="Genomic_DNA"/>
</dbReference>
<dbReference type="PANTHER" id="PTHR23057">
    <property type="entry name" value="JUXTAPOSED WITH ANOTHER ZINC FINGER PROTEIN 1"/>
    <property type="match status" value="1"/>
</dbReference>
<dbReference type="OMA" id="DHFEECH"/>
<dbReference type="SMART" id="SM00355">
    <property type="entry name" value="ZnF_C2H2"/>
    <property type="match status" value="3"/>
</dbReference>
<feature type="compositionally biased region" description="Low complexity" evidence="5">
    <location>
        <begin position="325"/>
        <end position="347"/>
    </location>
</feature>
<evidence type="ECO:0000256" key="3">
    <source>
        <dbReference type="ARBA" id="ARBA00022771"/>
    </source>
</evidence>
<sequence length="579" mass="60303">MSSATPGPIPIVRAGDNGQVSASEGTPLARQGSSGSYLGLSTSLGGGSFKEAMALSFGKDVADFLEYSLGHFSSSTDSDATTIATPSSVRLESTFCRNFSCCGRALDDLHDLLQHYEECHVRFEDDEIASMITDEELETSSLASDGEAGTEISSSASIKSLDSTEEEAALKRGRSLTKAGTPMVSPADENLEFPSAFETAIMRSPSGARGKKRTFGQHANGSTANPLFRALVENGGRHPLGMSNAFASPFSSPSSSRAGTPTLDSENEAFFGSTTQTSIFSNLSIRPSAAEEQLPSCAPPNLFFPSAAASQRPSKRERFTATAGNTSANTPASPAASTANVSSAADNTAEHRPYKCPAPGCDKAYKQMNGLKYHRLHGHCNQNLRNVNGVAASTSLDAVEAANKPVTPEKGAASTSESKPDSSALGSAFPPLGAEDAANKGPKGPDTPSKSNNNVPPEKMYVCQVGNCDKRYKNLNGLRYHYLHSGSHGLLGLQLLHANGGGASAKADSVSGRPPVSTDTLTREQIVQAAAAAQALLNQQNGTNCIKNQGTTNPNLSASAFLASISHNPMSMTNSAKPA</sequence>
<dbReference type="PROSITE" id="PS50157">
    <property type="entry name" value="ZINC_FINGER_C2H2_2"/>
    <property type="match status" value="1"/>
</dbReference>
<keyword evidence="1" id="KW-0479">Metal-binding</keyword>
<proteinExistence type="predicted"/>
<dbReference type="PANTHER" id="PTHR23057:SF0">
    <property type="entry name" value="JUXTAPOSED WITH ANOTHER ZINC FINGER PROTEIN 1"/>
    <property type="match status" value="1"/>
</dbReference>
<dbReference type="OrthoDB" id="1662883at2759"/>
<name>M5E6F1_MALS4</name>
<keyword evidence="3" id="KW-0863">Zinc-finger</keyword>
<dbReference type="PROSITE" id="PS00028">
    <property type="entry name" value="ZINC_FINGER_C2H2_1"/>
    <property type="match status" value="1"/>
</dbReference>
<dbReference type="GO" id="GO:0005634">
    <property type="term" value="C:nucleus"/>
    <property type="evidence" value="ECO:0007669"/>
    <property type="project" value="TreeGrafter"/>
</dbReference>
<dbReference type="Gene3D" id="3.30.160.60">
    <property type="entry name" value="Classic Zinc Finger"/>
    <property type="match status" value="1"/>
</dbReference>
<dbReference type="InterPro" id="IPR051580">
    <property type="entry name" value="ZnF-Chromatin_assoc"/>
</dbReference>
<protein>
    <submittedName>
        <fullName evidence="6">Similar to S.cerevisiae protein SFP1 (Regulates transcription of ribosomal protein and biogenesis genes)</fullName>
    </submittedName>
</protein>
<evidence type="ECO:0000313" key="6">
    <source>
        <dbReference type="EMBL" id="SHO76457.1"/>
    </source>
</evidence>
<dbReference type="AlphaFoldDB" id="M5E6F1"/>
<keyword evidence="4" id="KW-0862">Zinc</keyword>
<accession>M5E6F1</accession>
<dbReference type="GO" id="GO:0008270">
    <property type="term" value="F:zinc ion binding"/>
    <property type="evidence" value="ECO:0007669"/>
    <property type="project" value="UniProtKB-KW"/>
</dbReference>
<evidence type="ECO:0000313" key="7">
    <source>
        <dbReference type="Proteomes" id="UP000186303"/>
    </source>
</evidence>
<feature type="region of interest" description="Disordered" evidence="5">
    <location>
        <begin position="139"/>
        <end position="190"/>
    </location>
</feature>
<gene>
    <name evidence="6" type="ORF">MSYG_0795</name>
</gene>
<dbReference type="STRING" id="1230383.M5E6F1"/>
<keyword evidence="6" id="KW-0689">Ribosomal protein</keyword>
<feature type="region of interest" description="Disordered" evidence="5">
    <location>
        <begin position="1"/>
        <end position="35"/>
    </location>
</feature>
<feature type="region of interest" description="Disordered" evidence="5">
    <location>
        <begin position="404"/>
        <end position="458"/>
    </location>
</feature>
<reference evidence="7" key="1">
    <citation type="journal article" date="2017" name="Nucleic Acids Res.">
        <title>Proteogenomics produces comprehensive and highly accurate protein-coding gene annotation in a complete genome assembly of Malassezia sympodialis.</title>
        <authorList>
            <person name="Zhu Y."/>
            <person name="Engstroem P.G."/>
            <person name="Tellgren-Roth C."/>
            <person name="Baudo C.D."/>
            <person name="Kennell J.C."/>
            <person name="Sun S."/>
            <person name="Billmyre R.B."/>
            <person name="Schroeder M.S."/>
            <person name="Andersson A."/>
            <person name="Holm T."/>
            <person name="Sigurgeirsson B."/>
            <person name="Wu G."/>
            <person name="Sankaranarayanan S.R."/>
            <person name="Siddharthan R."/>
            <person name="Sanyal K."/>
            <person name="Lundeberg J."/>
            <person name="Nystedt B."/>
            <person name="Boekhout T."/>
            <person name="Dawson T.L. Jr."/>
            <person name="Heitman J."/>
            <person name="Scheynius A."/>
            <person name="Lehtioe J."/>
        </authorList>
    </citation>
    <scope>NUCLEOTIDE SEQUENCE [LARGE SCALE GENOMIC DNA]</scope>
    <source>
        <strain evidence="7">ATCC 42132</strain>
    </source>
</reference>
<feature type="region of interest" description="Disordered" evidence="5">
    <location>
        <begin position="305"/>
        <end position="359"/>
    </location>
</feature>
<feature type="compositionally biased region" description="Low complexity" evidence="5">
    <location>
        <begin position="247"/>
        <end position="256"/>
    </location>
</feature>
<evidence type="ECO:0000256" key="2">
    <source>
        <dbReference type="ARBA" id="ARBA00022737"/>
    </source>
</evidence>
<dbReference type="VEuPathDB" id="FungiDB:MSYG_0795"/>
<dbReference type="GO" id="GO:0005840">
    <property type="term" value="C:ribosome"/>
    <property type="evidence" value="ECO:0007669"/>
    <property type="project" value="UniProtKB-KW"/>
</dbReference>
<keyword evidence="6" id="KW-0687">Ribonucleoprotein</keyword>
<keyword evidence="2" id="KW-0677">Repeat</keyword>
<dbReference type="RefSeq" id="XP_018739294.1">
    <property type="nucleotide sequence ID" value="XM_018885752.1"/>
</dbReference>
<evidence type="ECO:0000256" key="1">
    <source>
        <dbReference type="ARBA" id="ARBA00022723"/>
    </source>
</evidence>
<feature type="region of interest" description="Disordered" evidence="5">
    <location>
        <begin position="247"/>
        <end position="268"/>
    </location>
</feature>
<dbReference type="Proteomes" id="UP000186303">
    <property type="component" value="Chromosome 1"/>
</dbReference>
<dbReference type="InterPro" id="IPR013087">
    <property type="entry name" value="Znf_C2H2_type"/>
</dbReference>
<dbReference type="KEGG" id="msym:MSY001_0678"/>